<dbReference type="GO" id="GO:0016020">
    <property type="term" value="C:membrane"/>
    <property type="evidence" value="ECO:0000318"/>
    <property type="project" value="GO_Central"/>
</dbReference>
<dbReference type="Gramene" id="Manes.05G011100.1.v8.1">
    <property type="protein sequence ID" value="Manes.05G011100.1.v8.1.CDS"/>
    <property type="gene ID" value="Manes.05G011100.v8.1"/>
</dbReference>
<keyword evidence="3" id="KW-1185">Reference proteome</keyword>
<proteinExistence type="predicted"/>
<feature type="transmembrane region" description="Helical" evidence="1">
    <location>
        <begin position="282"/>
        <end position="301"/>
    </location>
</feature>
<feature type="transmembrane region" description="Helical" evidence="1">
    <location>
        <begin position="12"/>
        <end position="35"/>
    </location>
</feature>
<evidence type="ECO:0000256" key="1">
    <source>
        <dbReference type="SAM" id="Phobius"/>
    </source>
</evidence>
<gene>
    <name evidence="2" type="ORF">MANES_05G011100v8</name>
</gene>
<dbReference type="PANTHER" id="PTHR12242">
    <property type="entry name" value="OS02G0130600 PROTEIN-RELATED"/>
    <property type="match status" value="1"/>
</dbReference>
<dbReference type="PANTHER" id="PTHR12242:SF38">
    <property type="entry name" value="TRANSMEMBRANE PROTEIN"/>
    <property type="match status" value="1"/>
</dbReference>
<feature type="transmembrane region" description="Helical" evidence="1">
    <location>
        <begin position="90"/>
        <end position="116"/>
    </location>
</feature>
<organism evidence="2 3">
    <name type="scientific">Manihot esculenta</name>
    <name type="common">Cassava</name>
    <name type="synonym">Jatropha manihot</name>
    <dbReference type="NCBI Taxonomy" id="3983"/>
    <lineage>
        <taxon>Eukaryota</taxon>
        <taxon>Viridiplantae</taxon>
        <taxon>Streptophyta</taxon>
        <taxon>Embryophyta</taxon>
        <taxon>Tracheophyta</taxon>
        <taxon>Spermatophyta</taxon>
        <taxon>Magnoliopsida</taxon>
        <taxon>eudicotyledons</taxon>
        <taxon>Gunneridae</taxon>
        <taxon>Pentapetalae</taxon>
        <taxon>rosids</taxon>
        <taxon>fabids</taxon>
        <taxon>Malpighiales</taxon>
        <taxon>Euphorbiaceae</taxon>
        <taxon>Crotonoideae</taxon>
        <taxon>Manihoteae</taxon>
        <taxon>Manihot</taxon>
    </lineage>
</organism>
<evidence type="ECO:0000313" key="2">
    <source>
        <dbReference type="EMBL" id="OAY48861.1"/>
    </source>
</evidence>
<keyword evidence="1" id="KW-0812">Transmembrane</keyword>
<dbReference type="OrthoDB" id="843154at2759"/>
<feature type="transmembrane region" description="Helical" evidence="1">
    <location>
        <begin position="181"/>
        <end position="204"/>
    </location>
</feature>
<feature type="transmembrane region" description="Helical" evidence="1">
    <location>
        <begin position="210"/>
        <end position="229"/>
    </location>
</feature>
<feature type="transmembrane region" description="Helical" evidence="1">
    <location>
        <begin position="56"/>
        <end position="78"/>
    </location>
</feature>
<sequence>MSNLEGDEGIGYWFRWQVPVCGLIIVGSSLVAFYTTSKVRAEPLFLNELWKPCWRCINPLWLLFYRLSAFICLAPMLYEIVAIDGAFAFYFYTQWTFALVMVYFALASVISGYGCWMSPKQFPSENGETTGFLRTDVEGNGTTNTTTYREKKIKGTTKLHSHHAEEAIRLRAGFWGFLTQIIYQTCAGAVILTDIVFWCILVPFESNAHFGLNALMGCMHTLNAVFLLLDTALNSLPFPWFRLAYFVQWSCLYVVFQWVIHACGFTWWPYPFLGLDTPWAPLWYFALAAVHIPCYGIYALIVKAKNSNFPRWFPGAFVRSY</sequence>
<keyword evidence="1" id="KW-0472">Membrane</keyword>
<dbReference type="AlphaFoldDB" id="A0A2C9VSC1"/>
<evidence type="ECO:0008006" key="4">
    <source>
        <dbReference type="Google" id="ProtNLM"/>
    </source>
</evidence>
<dbReference type="EMBL" id="CM004391">
    <property type="protein sequence ID" value="OAY48861.1"/>
    <property type="molecule type" value="Genomic_DNA"/>
</dbReference>
<comment type="caution">
    <text evidence="2">The sequence shown here is derived from an EMBL/GenBank/DDBJ whole genome shotgun (WGS) entry which is preliminary data.</text>
</comment>
<name>A0A2C9VSC1_MANES</name>
<evidence type="ECO:0000313" key="3">
    <source>
        <dbReference type="Proteomes" id="UP000091857"/>
    </source>
</evidence>
<accession>A0A2C9VSC1</accession>
<reference evidence="3" key="1">
    <citation type="journal article" date="2016" name="Nat. Biotechnol.">
        <title>Sequencing wild and cultivated cassava and related species reveals extensive interspecific hybridization and genetic diversity.</title>
        <authorList>
            <person name="Bredeson J.V."/>
            <person name="Lyons J.B."/>
            <person name="Prochnik S.E."/>
            <person name="Wu G.A."/>
            <person name="Ha C.M."/>
            <person name="Edsinger-Gonzales E."/>
            <person name="Grimwood J."/>
            <person name="Schmutz J."/>
            <person name="Rabbi I.Y."/>
            <person name="Egesi C."/>
            <person name="Nauluvula P."/>
            <person name="Lebot V."/>
            <person name="Ndunguru J."/>
            <person name="Mkamilo G."/>
            <person name="Bart R.S."/>
            <person name="Setter T.L."/>
            <person name="Gleadow R.M."/>
            <person name="Kulakow P."/>
            <person name="Ferguson M.E."/>
            <person name="Rounsley S."/>
            <person name="Rokhsar D.S."/>
        </authorList>
    </citation>
    <scope>NUCLEOTIDE SEQUENCE [LARGE SCALE GENOMIC DNA]</scope>
    <source>
        <strain evidence="3">cv. AM560-2</strain>
    </source>
</reference>
<protein>
    <recommendedName>
        <fullName evidence="4">Transmembrane protein</fullName>
    </recommendedName>
</protein>
<keyword evidence="1" id="KW-1133">Transmembrane helix</keyword>
<dbReference type="Proteomes" id="UP000091857">
    <property type="component" value="Chromosome 5"/>
</dbReference>